<feature type="compositionally biased region" description="Basic residues" evidence="1">
    <location>
        <begin position="121"/>
        <end position="132"/>
    </location>
</feature>
<proteinExistence type="predicted"/>
<reference evidence="2" key="1">
    <citation type="submission" date="2022-10" db="EMBL/GenBank/DDBJ databases">
        <authorList>
            <person name="Mo P."/>
        </authorList>
    </citation>
    <scope>NUCLEOTIDE SEQUENCE</scope>
    <source>
        <strain evidence="2">HUAS 13-4</strain>
    </source>
</reference>
<accession>A0ABY6E7R2</accession>
<evidence type="ECO:0000313" key="2">
    <source>
        <dbReference type="EMBL" id="UXY22277.1"/>
    </source>
</evidence>
<dbReference type="EMBL" id="CP106793">
    <property type="protein sequence ID" value="UXY22277.1"/>
    <property type="molecule type" value="Genomic_DNA"/>
</dbReference>
<sequence>MDERQVGDDEFLDIAKDPARARALRKSLQRLAGSGDETLREMAREVLAGRVGLRQAMRTGVYREALHERATLGKHAYEQMSAEERRAAEAEGQRQLDEYQKEIDREQADRQGERGTGKKGTAARHHSRGWQL</sequence>
<gene>
    <name evidence="2" type="ORF">N8I84_28965</name>
</gene>
<keyword evidence="3" id="KW-1185">Reference proteome</keyword>
<dbReference type="Proteomes" id="UP001061298">
    <property type="component" value="Chromosome"/>
</dbReference>
<name>A0ABY6E7R2_9ACTN</name>
<feature type="region of interest" description="Disordered" evidence="1">
    <location>
        <begin position="77"/>
        <end position="132"/>
    </location>
</feature>
<feature type="compositionally biased region" description="Basic and acidic residues" evidence="1">
    <location>
        <begin position="77"/>
        <end position="116"/>
    </location>
</feature>
<organism evidence="2 3">
    <name type="scientific">Streptomyces cynarae</name>
    <dbReference type="NCBI Taxonomy" id="2981134"/>
    <lineage>
        <taxon>Bacteria</taxon>
        <taxon>Bacillati</taxon>
        <taxon>Actinomycetota</taxon>
        <taxon>Actinomycetes</taxon>
        <taxon>Kitasatosporales</taxon>
        <taxon>Streptomycetaceae</taxon>
        <taxon>Streptomyces</taxon>
    </lineage>
</organism>
<evidence type="ECO:0000256" key="1">
    <source>
        <dbReference type="SAM" id="MobiDB-lite"/>
    </source>
</evidence>
<dbReference type="RefSeq" id="WP_263232373.1">
    <property type="nucleotide sequence ID" value="NZ_CP106793.1"/>
</dbReference>
<protein>
    <submittedName>
        <fullName evidence="2">Uncharacterized protein</fullName>
    </submittedName>
</protein>
<evidence type="ECO:0000313" key="3">
    <source>
        <dbReference type="Proteomes" id="UP001061298"/>
    </source>
</evidence>